<name>A0A9D0ZA29_9FIRM</name>
<sequence length="77" mass="8490">MKGMGRKAIRAAFARSKGGLLVMEARANLRQTHLPYIRQELPVSSGLLSEISQSIRMARQLMEKVFSGNGTEKEGAE</sequence>
<reference evidence="1" key="2">
    <citation type="journal article" date="2021" name="PeerJ">
        <title>Extensive microbial diversity within the chicken gut microbiome revealed by metagenomics and culture.</title>
        <authorList>
            <person name="Gilroy R."/>
            <person name="Ravi A."/>
            <person name="Getino M."/>
            <person name="Pursley I."/>
            <person name="Horton D.L."/>
            <person name="Alikhan N.F."/>
            <person name="Baker D."/>
            <person name="Gharbi K."/>
            <person name="Hall N."/>
            <person name="Watson M."/>
            <person name="Adriaenssens E.M."/>
            <person name="Foster-Nyarko E."/>
            <person name="Jarju S."/>
            <person name="Secka A."/>
            <person name="Antonio M."/>
            <person name="Oren A."/>
            <person name="Chaudhuri R.R."/>
            <person name="La Ragione R."/>
            <person name="Hildebrand F."/>
            <person name="Pallen M.J."/>
        </authorList>
    </citation>
    <scope>NUCLEOTIDE SEQUENCE</scope>
    <source>
        <strain evidence="1">ChiSxjej2B14-6234</strain>
    </source>
</reference>
<gene>
    <name evidence="1" type="ORF">IAB73_06870</name>
</gene>
<organism evidence="1 2">
    <name type="scientific">Candidatus Onthenecus intestinigallinarum</name>
    <dbReference type="NCBI Taxonomy" id="2840875"/>
    <lineage>
        <taxon>Bacteria</taxon>
        <taxon>Bacillati</taxon>
        <taxon>Bacillota</taxon>
        <taxon>Clostridia</taxon>
        <taxon>Eubacteriales</taxon>
        <taxon>Candidatus Onthenecus</taxon>
    </lineage>
</organism>
<comment type="caution">
    <text evidence="1">The sequence shown here is derived from an EMBL/GenBank/DDBJ whole genome shotgun (WGS) entry which is preliminary data.</text>
</comment>
<reference evidence="1" key="1">
    <citation type="submission" date="2020-10" db="EMBL/GenBank/DDBJ databases">
        <authorList>
            <person name="Gilroy R."/>
        </authorList>
    </citation>
    <scope>NUCLEOTIDE SEQUENCE</scope>
    <source>
        <strain evidence="1">ChiSxjej2B14-6234</strain>
    </source>
</reference>
<protein>
    <submittedName>
        <fullName evidence="1">Uncharacterized protein</fullName>
    </submittedName>
</protein>
<dbReference type="AlphaFoldDB" id="A0A9D0ZA29"/>
<dbReference type="EMBL" id="DVFJ01000021">
    <property type="protein sequence ID" value="HIQ71909.1"/>
    <property type="molecule type" value="Genomic_DNA"/>
</dbReference>
<evidence type="ECO:0000313" key="2">
    <source>
        <dbReference type="Proteomes" id="UP000886887"/>
    </source>
</evidence>
<dbReference type="Proteomes" id="UP000886887">
    <property type="component" value="Unassembled WGS sequence"/>
</dbReference>
<accession>A0A9D0ZA29</accession>
<evidence type="ECO:0000313" key="1">
    <source>
        <dbReference type="EMBL" id="HIQ71909.1"/>
    </source>
</evidence>
<proteinExistence type="predicted"/>